<evidence type="ECO:0000313" key="1">
    <source>
        <dbReference type="EMBL" id="KAA6392875.1"/>
    </source>
</evidence>
<reference evidence="1 2" key="1">
    <citation type="submission" date="2019-03" db="EMBL/GenBank/DDBJ databases">
        <title>Single cell metagenomics reveals metabolic interactions within the superorganism composed of flagellate Streblomastix strix and complex community of Bacteroidetes bacteria on its surface.</title>
        <authorList>
            <person name="Treitli S.C."/>
            <person name="Kolisko M."/>
            <person name="Husnik F."/>
            <person name="Keeling P."/>
            <person name="Hampl V."/>
        </authorList>
    </citation>
    <scope>NUCLEOTIDE SEQUENCE [LARGE SCALE GENOMIC DNA]</scope>
    <source>
        <strain evidence="1">ST1C</strain>
    </source>
</reference>
<name>A0A5J4WEQ8_9EUKA</name>
<dbReference type="AlphaFoldDB" id="A0A5J4WEQ8"/>
<feature type="non-terminal residue" evidence="1">
    <location>
        <position position="1"/>
    </location>
</feature>
<dbReference type="Proteomes" id="UP000324800">
    <property type="component" value="Unassembled WGS sequence"/>
</dbReference>
<gene>
    <name evidence="1" type="ORF">EZS28_011594</name>
</gene>
<organism evidence="1 2">
    <name type="scientific">Streblomastix strix</name>
    <dbReference type="NCBI Taxonomy" id="222440"/>
    <lineage>
        <taxon>Eukaryota</taxon>
        <taxon>Metamonada</taxon>
        <taxon>Preaxostyla</taxon>
        <taxon>Oxymonadida</taxon>
        <taxon>Streblomastigidae</taxon>
        <taxon>Streblomastix</taxon>
    </lineage>
</organism>
<sequence>VNVDTLITNIMLKMNGWTIDSVELSGTMKKINDVDK</sequence>
<protein>
    <submittedName>
        <fullName evidence="1">Uncharacterized protein</fullName>
    </submittedName>
</protein>
<proteinExistence type="predicted"/>
<comment type="caution">
    <text evidence="1">The sequence shown here is derived from an EMBL/GenBank/DDBJ whole genome shotgun (WGS) entry which is preliminary data.</text>
</comment>
<evidence type="ECO:0000313" key="2">
    <source>
        <dbReference type="Proteomes" id="UP000324800"/>
    </source>
</evidence>
<accession>A0A5J4WEQ8</accession>
<dbReference type="EMBL" id="SNRW01002408">
    <property type="protein sequence ID" value="KAA6392875.1"/>
    <property type="molecule type" value="Genomic_DNA"/>
</dbReference>